<organism evidence="2 3">
    <name type="scientific">Haloarcula sebkhae</name>
    <dbReference type="NCBI Taxonomy" id="932660"/>
    <lineage>
        <taxon>Archaea</taxon>
        <taxon>Methanobacteriati</taxon>
        <taxon>Methanobacteriota</taxon>
        <taxon>Stenosarchaea group</taxon>
        <taxon>Halobacteria</taxon>
        <taxon>Halobacteriales</taxon>
        <taxon>Haloarculaceae</taxon>
        <taxon>Haloarcula</taxon>
    </lineage>
</organism>
<dbReference type="Proteomes" id="UP000614221">
    <property type="component" value="Unassembled WGS sequence"/>
</dbReference>
<sequence>MTPPQAAPFLIVRDGDEFRTRGSGVGEQEDECGETQVSEPRKNGSEDTVKYSSSCSIQ</sequence>
<evidence type="ECO:0000313" key="3">
    <source>
        <dbReference type="Proteomes" id="UP000614221"/>
    </source>
</evidence>
<comment type="caution">
    <text evidence="2">The sequence shown here is derived from an EMBL/GenBank/DDBJ whole genome shotgun (WGS) entry which is preliminary data.</text>
</comment>
<gene>
    <name evidence="2" type="ORF">GCM10009067_41430</name>
</gene>
<reference evidence="2" key="2">
    <citation type="submission" date="2020-09" db="EMBL/GenBank/DDBJ databases">
        <authorList>
            <person name="Sun Q."/>
            <person name="Ohkuma M."/>
        </authorList>
    </citation>
    <scope>NUCLEOTIDE SEQUENCE</scope>
    <source>
        <strain evidence="2">JCM 19018</strain>
    </source>
</reference>
<evidence type="ECO:0000256" key="1">
    <source>
        <dbReference type="SAM" id="MobiDB-lite"/>
    </source>
</evidence>
<feature type="compositionally biased region" description="Basic and acidic residues" evidence="1">
    <location>
        <begin position="39"/>
        <end position="49"/>
    </location>
</feature>
<proteinExistence type="predicted"/>
<dbReference type="EMBL" id="BMPD01000013">
    <property type="protein sequence ID" value="GGK85040.1"/>
    <property type="molecule type" value="Genomic_DNA"/>
</dbReference>
<accession>A0A830EXG1</accession>
<evidence type="ECO:0000313" key="2">
    <source>
        <dbReference type="EMBL" id="GGK85040.1"/>
    </source>
</evidence>
<protein>
    <submittedName>
        <fullName evidence="2">Uncharacterized protein</fullName>
    </submittedName>
</protein>
<name>A0A830EXG1_9EURY</name>
<dbReference type="AlphaFoldDB" id="A0A830EXG1"/>
<feature type="region of interest" description="Disordered" evidence="1">
    <location>
        <begin position="1"/>
        <end position="58"/>
    </location>
</feature>
<reference evidence="2" key="1">
    <citation type="journal article" date="2014" name="Int. J. Syst. Evol. Microbiol.">
        <title>Complete genome sequence of Corynebacterium casei LMG S-19264T (=DSM 44701T), isolated from a smear-ripened cheese.</title>
        <authorList>
            <consortium name="US DOE Joint Genome Institute (JGI-PGF)"/>
            <person name="Walter F."/>
            <person name="Albersmeier A."/>
            <person name="Kalinowski J."/>
            <person name="Ruckert C."/>
        </authorList>
    </citation>
    <scope>NUCLEOTIDE SEQUENCE</scope>
    <source>
        <strain evidence="2">JCM 19018</strain>
    </source>
</reference>